<evidence type="ECO:0000313" key="3">
    <source>
        <dbReference type="Proteomes" id="UP001231941"/>
    </source>
</evidence>
<comment type="caution">
    <text evidence="2">The sequence shown here is derived from an EMBL/GenBank/DDBJ whole genome shotgun (WGS) entry which is preliminary data.</text>
</comment>
<evidence type="ECO:0000259" key="1">
    <source>
        <dbReference type="Pfam" id="PF01243"/>
    </source>
</evidence>
<proteinExistence type="predicted"/>
<dbReference type="Proteomes" id="UP001231941">
    <property type="component" value="Unassembled WGS sequence"/>
</dbReference>
<dbReference type="Gene3D" id="2.30.110.10">
    <property type="entry name" value="Electron Transport, Fmn-binding Protein, Chain A"/>
    <property type="match status" value="1"/>
</dbReference>
<dbReference type="EC" id="1.-.-.-" evidence="2"/>
<reference evidence="2 3" key="1">
    <citation type="submission" date="2023-08" db="EMBL/GenBank/DDBJ databases">
        <authorList>
            <person name="Park J.-S."/>
        </authorList>
    </citation>
    <scope>NUCLEOTIDE SEQUENCE [LARGE SCALE GENOMIC DNA]</scope>
    <source>
        <strain evidence="2 3">2205SS18-9</strain>
    </source>
</reference>
<dbReference type="PANTHER" id="PTHR39336:SF1">
    <property type="entry name" value="PYRIDOXAMINE PHOSPHATE OXIDASE FAMILY PROTEIN (AFU_ORTHOLOGUE AFUA_6G11440)"/>
    <property type="match status" value="1"/>
</dbReference>
<dbReference type="InterPro" id="IPR012349">
    <property type="entry name" value="Split_barrel_FMN-bd"/>
</dbReference>
<sequence length="186" mass="21668">MGKFLTELNEELVHFIHKQHMFFTATAPSNQGRINLSPKGYDCLKIINTKSIIYLDYAGSGNETANHIKDNQKITLMWNSFDQKPLILRIYGYGEVIEKHTENYLTLMEEYYPEIDPNSARQIFRIRIEAVQTSCGYGVPLMDYNEDRDVMMKWTNTKVSQGKLDEYIDKHGARLDEKHPINNNDI</sequence>
<evidence type="ECO:0000313" key="2">
    <source>
        <dbReference type="EMBL" id="MDP5273732.1"/>
    </source>
</evidence>
<gene>
    <name evidence="2" type="ORF">Q5Y73_06430</name>
</gene>
<feature type="domain" description="Pyridoxamine 5'-phosphate oxidase N-terminal" evidence="1">
    <location>
        <begin position="8"/>
        <end position="135"/>
    </location>
</feature>
<dbReference type="InterPro" id="IPR011576">
    <property type="entry name" value="Pyridox_Oxase_N"/>
</dbReference>
<dbReference type="EMBL" id="JAVAMP010000002">
    <property type="protein sequence ID" value="MDP5273732.1"/>
    <property type="molecule type" value="Genomic_DNA"/>
</dbReference>
<name>A0ABT9IWN4_9BACL</name>
<dbReference type="PANTHER" id="PTHR39336">
    <property type="entry name" value="PYRIDOXAMINE PHOSPHATE OXIDASE FAMILY PROTEIN (AFU_ORTHOLOGUE AFUA_6G11440)"/>
    <property type="match status" value="1"/>
</dbReference>
<accession>A0ABT9IWN4</accession>
<dbReference type="Pfam" id="PF01243">
    <property type="entry name" value="PNPOx_N"/>
    <property type="match status" value="1"/>
</dbReference>
<dbReference type="EC" id="1.4.3.5" evidence="2"/>
<protein>
    <submittedName>
        <fullName evidence="2">Pyridoxamine 5'-phosphate oxidase family protein</fullName>
        <ecNumber evidence="2">1.-.-.-</ecNumber>
        <ecNumber evidence="2">1.4.3.5</ecNumber>
    </submittedName>
</protein>
<dbReference type="SUPFAM" id="SSF50475">
    <property type="entry name" value="FMN-binding split barrel"/>
    <property type="match status" value="1"/>
</dbReference>
<keyword evidence="3" id="KW-1185">Reference proteome</keyword>
<dbReference type="RefSeq" id="WP_305991037.1">
    <property type="nucleotide sequence ID" value="NZ_JAVAMP010000002.1"/>
</dbReference>
<dbReference type="GO" id="GO:0004733">
    <property type="term" value="F:pyridoxamine phosphate oxidase activity"/>
    <property type="evidence" value="ECO:0007669"/>
    <property type="project" value="UniProtKB-EC"/>
</dbReference>
<organism evidence="2 3">
    <name type="scientific">Chengkuizengella axinellae</name>
    <dbReference type="NCBI Taxonomy" id="3064388"/>
    <lineage>
        <taxon>Bacteria</taxon>
        <taxon>Bacillati</taxon>
        <taxon>Bacillota</taxon>
        <taxon>Bacilli</taxon>
        <taxon>Bacillales</taxon>
        <taxon>Paenibacillaceae</taxon>
        <taxon>Chengkuizengella</taxon>
    </lineage>
</organism>
<keyword evidence="2" id="KW-0560">Oxidoreductase</keyword>